<keyword evidence="7 12" id="KW-0472">Membrane</keyword>
<gene>
    <name evidence="13" type="ORF">O3I_033540</name>
</gene>
<dbReference type="Proteomes" id="UP000006304">
    <property type="component" value="Chromosome"/>
</dbReference>
<evidence type="ECO:0000256" key="9">
    <source>
        <dbReference type="ARBA" id="ARBA00025198"/>
    </source>
</evidence>
<dbReference type="GO" id="GO:0045259">
    <property type="term" value="C:proton-transporting ATP synthase complex"/>
    <property type="evidence" value="ECO:0007669"/>
    <property type="project" value="UniProtKB-KW"/>
</dbReference>
<accession>K0F4R0</accession>
<evidence type="ECO:0000256" key="11">
    <source>
        <dbReference type="RuleBase" id="RU003848"/>
    </source>
</evidence>
<dbReference type="GO" id="GO:0016787">
    <property type="term" value="F:hydrolase activity"/>
    <property type="evidence" value="ECO:0007669"/>
    <property type="project" value="UniProtKB-KW"/>
</dbReference>
<dbReference type="EMBL" id="CP003876">
    <property type="protein sequence ID" value="AFU04657.1"/>
    <property type="molecule type" value="Genomic_DNA"/>
</dbReference>
<comment type="similarity">
    <text evidence="11">Belongs to the ATPase B chain family.</text>
</comment>
<evidence type="ECO:0000256" key="5">
    <source>
        <dbReference type="ARBA" id="ARBA00022989"/>
    </source>
</evidence>
<evidence type="ECO:0000256" key="2">
    <source>
        <dbReference type="ARBA" id="ARBA00022547"/>
    </source>
</evidence>
<dbReference type="EC" id="3.6.3.14" evidence="13"/>
<keyword evidence="2 11" id="KW-0138">CF(0)</keyword>
<reference evidence="13 14" key="1">
    <citation type="journal article" date="2012" name="J. Bacteriol.">
        <title>Complete genome sequence of Nocardia brasiliensis HUJEG-1.</title>
        <authorList>
            <person name="Vera-Cabrera L."/>
            <person name="Ortiz-Lopez R."/>
            <person name="Elizondo-Gonzalez R."/>
            <person name="Perez-Maya A.A."/>
            <person name="Ocampo-Candiani J."/>
        </authorList>
    </citation>
    <scope>NUCLEOTIDE SEQUENCE [LARGE SCALE GENOMIC DNA]</scope>
    <source>
        <strain evidence="14">ATCC 700358</strain>
    </source>
</reference>
<organism evidence="13 14">
    <name type="scientific">Nocardia brasiliensis (strain ATCC 700358 / HUJEG-1)</name>
    <dbReference type="NCBI Taxonomy" id="1133849"/>
    <lineage>
        <taxon>Bacteria</taxon>
        <taxon>Bacillati</taxon>
        <taxon>Actinomycetota</taxon>
        <taxon>Actinomycetes</taxon>
        <taxon>Mycobacteriales</taxon>
        <taxon>Nocardiaceae</taxon>
        <taxon>Nocardia</taxon>
    </lineage>
</organism>
<dbReference type="AlphaFoldDB" id="K0F4R0"/>
<evidence type="ECO:0000313" key="14">
    <source>
        <dbReference type="Proteomes" id="UP000006304"/>
    </source>
</evidence>
<dbReference type="HOGENOM" id="CLU_079215_5_2_11"/>
<comment type="subcellular location">
    <subcellularLocation>
        <location evidence="10">Endomembrane system</location>
        <topology evidence="10">Single-pass membrane protein</topology>
    </subcellularLocation>
</comment>
<evidence type="ECO:0000256" key="8">
    <source>
        <dbReference type="ARBA" id="ARBA00023310"/>
    </source>
</evidence>
<dbReference type="GO" id="GO:0015078">
    <property type="term" value="F:proton transmembrane transporter activity"/>
    <property type="evidence" value="ECO:0007669"/>
    <property type="project" value="InterPro"/>
</dbReference>
<evidence type="ECO:0000256" key="3">
    <source>
        <dbReference type="ARBA" id="ARBA00022692"/>
    </source>
</evidence>
<evidence type="ECO:0000256" key="6">
    <source>
        <dbReference type="ARBA" id="ARBA00023065"/>
    </source>
</evidence>
<evidence type="ECO:0000256" key="10">
    <source>
        <dbReference type="ARBA" id="ARBA00037847"/>
    </source>
</evidence>
<dbReference type="eggNOG" id="COG0711">
    <property type="taxonomic scope" value="Bacteria"/>
</dbReference>
<dbReference type="InterPro" id="IPR002146">
    <property type="entry name" value="ATP_synth_b/b'su_bac/chlpt"/>
</dbReference>
<dbReference type="GO" id="GO:0015986">
    <property type="term" value="P:proton motive force-driven ATP synthesis"/>
    <property type="evidence" value="ECO:0007669"/>
    <property type="project" value="InterPro"/>
</dbReference>
<dbReference type="GO" id="GO:0012505">
    <property type="term" value="C:endomembrane system"/>
    <property type="evidence" value="ECO:0007669"/>
    <property type="project" value="UniProtKB-SubCell"/>
</dbReference>
<keyword evidence="8" id="KW-0066">ATP synthesis</keyword>
<keyword evidence="13" id="KW-0378">Hydrolase</keyword>
<keyword evidence="3 11" id="KW-0812">Transmembrane</keyword>
<keyword evidence="1 11" id="KW-0813">Transport</keyword>
<keyword evidence="6 11" id="KW-0406">Ion transport</keyword>
<evidence type="ECO:0000256" key="4">
    <source>
        <dbReference type="ARBA" id="ARBA00022781"/>
    </source>
</evidence>
<dbReference type="RefSeq" id="WP_014987508.1">
    <property type="nucleotide sequence ID" value="NC_018681.1"/>
</dbReference>
<protein>
    <submittedName>
        <fullName evidence="13">F0F1 ATP synthase subunit delta</fullName>
        <ecNumber evidence="13">3.6.3.14</ecNumber>
    </submittedName>
</protein>
<sequence>MHDIVWDWPVFLSQLFGFAIIVWVLVKWVVPPLLTAMAKAQNVVRAQLADSERAANRVVAAAEADEAAVAQIAIAARHLEQDAHTDAAHILEQSRVAAEAEALRQHSSGHARLARLRTELTRELRTTLHTAILTRTEQQVRTHFTTPRAKTTATDRFLDELEAMR</sequence>
<keyword evidence="5 12" id="KW-1133">Transmembrane helix</keyword>
<dbReference type="KEGG" id="nbr:O3I_033540"/>
<proteinExistence type="inferred from homology"/>
<keyword evidence="4 11" id="KW-0375">Hydrogen ion transport</keyword>
<feature type="transmembrane region" description="Helical" evidence="12">
    <location>
        <begin position="12"/>
        <end position="30"/>
    </location>
</feature>
<dbReference type="Pfam" id="PF00430">
    <property type="entry name" value="ATP-synt_B"/>
    <property type="match status" value="1"/>
</dbReference>
<evidence type="ECO:0000313" key="13">
    <source>
        <dbReference type="EMBL" id="AFU04657.1"/>
    </source>
</evidence>
<evidence type="ECO:0000256" key="1">
    <source>
        <dbReference type="ARBA" id="ARBA00022448"/>
    </source>
</evidence>
<dbReference type="STRING" id="1133849.O3I_033540"/>
<name>K0F4R0_NOCB7</name>
<evidence type="ECO:0000256" key="7">
    <source>
        <dbReference type="ARBA" id="ARBA00023136"/>
    </source>
</evidence>
<evidence type="ECO:0000256" key="12">
    <source>
        <dbReference type="SAM" id="Phobius"/>
    </source>
</evidence>
<comment type="function">
    <text evidence="9">F(1)F(0) ATP synthase produces ATP from ADP in the presence of a proton or sodium gradient. F-type ATPases consist of two structural domains, F(1) containing the extramembraneous catalytic core and F(0) containing the membrane proton channel, linked together by a central stalk and a peripheral stalk. During catalysis, ATP synthesis in the catalytic domain of F(1) is coupled via a rotary mechanism of the central stalk subunits to proton translocation.</text>
</comment>
<keyword evidence="14" id="KW-1185">Reference proteome</keyword>